<sequence length="194" mass="23589">MTSHRLLLQPLHLFILIVILVQIYRIIKSEDYREDHWYFFFQLVKLQINILFFIAQNSVGFLFDPTFLHLFPNLILFFILKFILFQLIVLLVIICQKRKNLYQIFNFQEYKEQNLCQGWKLNPLHLYSQIHSLLFDLSLFFLLLLCLSQPLFQFSFWALYCEYLNSTYLTISFTDSIIIGKILHIYFYTHCLLY</sequence>
<dbReference type="EMBL" id="LDAU01000058">
    <property type="protein sequence ID" value="KRX08729.1"/>
    <property type="molecule type" value="Genomic_DNA"/>
</dbReference>
<name>A0A0V0R2J2_PSEPJ</name>
<keyword evidence="1" id="KW-1133">Transmembrane helix</keyword>
<evidence type="ECO:0000313" key="2">
    <source>
        <dbReference type="EMBL" id="KRX08729.1"/>
    </source>
</evidence>
<accession>A0A0V0R2J2</accession>
<organism evidence="2 3">
    <name type="scientific">Pseudocohnilembus persalinus</name>
    <name type="common">Ciliate</name>
    <dbReference type="NCBI Taxonomy" id="266149"/>
    <lineage>
        <taxon>Eukaryota</taxon>
        <taxon>Sar</taxon>
        <taxon>Alveolata</taxon>
        <taxon>Ciliophora</taxon>
        <taxon>Intramacronucleata</taxon>
        <taxon>Oligohymenophorea</taxon>
        <taxon>Scuticociliatia</taxon>
        <taxon>Philasterida</taxon>
        <taxon>Pseudocohnilembidae</taxon>
        <taxon>Pseudocohnilembus</taxon>
    </lineage>
</organism>
<keyword evidence="1" id="KW-0812">Transmembrane</keyword>
<feature type="transmembrane region" description="Helical" evidence="1">
    <location>
        <begin position="133"/>
        <end position="160"/>
    </location>
</feature>
<evidence type="ECO:0000313" key="3">
    <source>
        <dbReference type="Proteomes" id="UP000054937"/>
    </source>
</evidence>
<keyword evidence="3" id="KW-1185">Reference proteome</keyword>
<keyword evidence="1" id="KW-0472">Membrane</keyword>
<dbReference type="InParanoid" id="A0A0V0R2J2"/>
<evidence type="ECO:0008006" key="4">
    <source>
        <dbReference type="Google" id="ProtNLM"/>
    </source>
</evidence>
<proteinExistence type="predicted"/>
<dbReference type="AlphaFoldDB" id="A0A0V0R2J2"/>
<feature type="transmembrane region" description="Helical" evidence="1">
    <location>
        <begin position="166"/>
        <end position="188"/>
    </location>
</feature>
<dbReference type="Proteomes" id="UP000054937">
    <property type="component" value="Unassembled WGS sequence"/>
</dbReference>
<evidence type="ECO:0000256" key="1">
    <source>
        <dbReference type="SAM" id="Phobius"/>
    </source>
</evidence>
<reference evidence="2 3" key="1">
    <citation type="journal article" date="2015" name="Sci. Rep.">
        <title>Genome of the facultative scuticociliatosis pathogen Pseudocohnilembus persalinus provides insight into its virulence through horizontal gene transfer.</title>
        <authorList>
            <person name="Xiong J."/>
            <person name="Wang G."/>
            <person name="Cheng J."/>
            <person name="Tian M."/>
            <person name="Pan X."/>
            <person name="Warren A."/>
            <person name="Jiang C."/>
            <person name="Yuan D."/>
            <person name="Miao W."/>
        </authorList>
    </citation>
    <scope>NUCLEOTIDE SEQUENCE [LARGE SCALE GENOMIC DNA]</scope>
    <source>
        <strain evidence="2">36N120E</strain>
    </source>
</reference>
<feature type="transmembrane region" description="Helical" evidence="1">
    <location>
        <begin position="6"/>
        <end position="24"/>
    </location>
</feature>
<gene>
    <name evidence="2" type="ORF">PPERSA_08040</name>
</gene>
<protein>
    <recommendedName>
        <fullName evidence="4">Transmembrane protein</fullName>
    </recommendedName>
</protein>
<feature type="transmembrane region" description="Helical" evidence="1">
    <location>
        <begin position="75"/>
        <end position="95"/>
    </location>
</feature>
<comment type="caution">
    <text evidence="2">The sequence shown here is derived from an EMBL/GenBank/DDBJ whole genome shotgun (WGS) entry which is preliminary data.</text>
</comment>
<feature type="transmembrane region" description="Helical" evidence="1">
    <location>
        <begin position="36"/>
        <end position="55"/>
    </location>
</feature>